<accession>A0A1H3G0I6</accession>
<dbReference type="Proteomes" id="UP000199249">
    <property type="component" value="Unassembled WGS sequence"/>
</dbReference>
<sequence length="246" mass="28346">MSYISAKMAAAVENIYQVFACYPLNPAMEGSPVYADTIEAWNKMLAAKPLRNLTEEDLQIFYFKALTTWGDVNDFRYFLPRILELLTAFSGNWEEWVALDKLCYGHWKTWPETEQKAIRHYLLTLWREVLISESEMANISLGDYLAAIANVYPDSGQLIQLWHQIKSSHKIPRLVDFVYKNPQELLGKKRLSIFDKAHEQSAHFFSWLTSAALMAELTADFFRNPSSAYATELSAVIRMLEEAAKK</sequence>
<proteinExistence type="predicted"/>
<keyword evidence="2" id="KW-1185">Reference proteome</keyword>
<evidence type="ECO:0000313" key="2">
    <source>
        <dbReference type="Proteomes" id="UP000199249"/>
    </source>
</evidence>
<organism evidence="1 2">
    <name type="scientific">Hymenobacter psychrophilus</name>
    <dbReference type="NCBI Taxonomy" id="651662"/>
    <lineage>
        <taxon>Bacteria</taxon>
        <taxon>Pseudomonadati</taxon>
        <taxon>Bacteroidota</taxon>
        <taxon>Cytophagia</taxon>
        <taxon>Cytophagales</taxon>
        <taxon>Hymenobacteraceae</taxon>
        <taxon>Hymenobacter</taxon>
    </lineage>
</organism>
<name>A0A1H3G0I6_9BACT</name>
<dbReference type="RefSeq" id="WP_139255133.1">
    <property type="nucleotide sequence ID" value="NZ_FNOV01000004.1"/>
</dbReference>
<dbReference type="STRING" id="651662.SAMN04488069_104299"/>
<reference evidence="2" key="1">
    <citation type="submission" date="2016-10" db="EMBL/GenBank/DDBJ databases">
        <authorList>
            <person name="Varghese N."/>
            <person name="Submissions S."/>
        </authorList>
    </citation>
    <scope>NUCLEOTIDE SEQUENCE [LARGE SCALE GENOMIC DNA]</scope>
    <source>
        <strain evidence="2">CGMCC 1.8975</strain>
    </source>
</reference>
<protein>
    <submittedName>
        <fullName evidence="1">Uncharacterized protein</fullName>
    </submittedName>
</protein>
<dbReference type="AlphaFoldDB" id="A0A1H3G0I6"/>
<dbReference type="EMBL" id="FNOV01000004">
    <property type="protein sequence ID" value="SDX96823.1"/>
    <property type="molecule type" value="Genomic_DNA"/>
</dbReference>
<gene>
    <name evidence="1" type="ORF">SAMN04488069_104299</name>
</gene>
<evidence type="ECO:0000313" key="1">
    <source>
        <dbReference type="EMBL" id="SDX96823.1"/>
    </source>
</evidence>
<dbReference type="OrthoDB" id="4535590at2"/>